<dbReference type="GO" id="GO:0005737">
    <property type="term" value="C:cytoplasm"/>
    <property type="evidence" value="ECO:0007669"/>
    <property type="project" value="InterPro"/>
</dbReference>
<comment type="caution">
    <text evidence="5">The sequence shown here is derived from an EMBL/GenBank/DDBJ whole genome shotgun (WGS) entry which is preliminary data.</text>
</comment>
<dbReference type="PANTHER" id="PTHR14084:SF0">
    <property type="entry name" value="KYNURENINASE"/>
    <property type="match status" value="1"/>
</dbReference>
<dbReference type="GO" id="GO:0043420">
    <property type="term" value="P:anthranilate metabolic process"/>
    <property type="evidence" value="ECO:0007669"/>
    <property type="project" value="TreeGrafter"/>
</dbReference>
<evidence type="ECO:0000313" key="5">
    <source>
        <dbReference type="EMBL" id="NUB45289.1"/>
    </source>
</evidence>
<evidence type="ECO:0000313" key="6">
    <source>
        <dbReference type="Proteomes" id="UP000484076"/>
    </source>
</evidence>
<evidence type="ECO:0000256" key="2">
    <source>
        <dbReference type="ARBA" id="ARBA00022801"/>
    </source>
</evidence>
<keyword evidence="2" id="KW-0378">Hydrolase</keyword>
<dbReference type="PANTHER" id="PTHR14084">
    <property type="entry name" value="KYNURENINASE"/>
    <property type="match status" value="1"/>
</dbReference>
<dbReference type="Gene3D" id="3.90.1150.10">
    <property type="entry name" value="Aspartate Aminotransferase, domain 1"/>
    <property type="match status" value="1"/>
</dbReference>
<name>A0A8X8KLG5_9RHOB</name>
<accession>A0A8X8KLG5</accession>
<dbReference type="InterPro" id="IPR015421">
    <property type="entry name" value="PyrdxlP-dep_Trfase_major"/>
</dbReference>
<dbReference type="GO" id="GO:0009435">
    <property type="term" value="P:NAD+ biosynthetic process"/>
    <property type="evidence" value="ECO:0007669"/>
    <property type="project" value="InterPro"/>
</dbReference>
<dbReference type="Gene3D" id="3.40.640.10">
    <property type="entry name" value="Type I PLP-dependent aspartate aminotransferase-like (Major domain)"/>
    <property type="match status" value="1"/>
</dbReference>
<dbReference type="GO" id="GO:0030170">
    <property type="term" value="F:pyridoxal phosphate binding"/>
    <property type="evidence" value="ECO:0007669"/>
    <property type="project" value="InterPro"/>
</dbReference>
<dbReference type="GO" id="GO:0019441">
    <property type="term" value="P:L-tryptophan catabolic process to kynurenine"/>
    <property type="evidence" value="ECO:0007669"/>
    <property type="project" value="TreeGrafter"/>
</dbReference>
<keyword evidence="5" id="KW-0808">Transferase</keyword>
<organism evidence="5 6">
    <name type="scientific">Fertoeibacter niger</name>
    <dbReference type="NCBI Taxonomy" id="2656921"/>
    <lineage>
        <taxon>Bacteria</taxon>
        <taxon>Pseudomonadati</taxon>
        <taxon>Pseudomonadota</taxon>
        <taxon>Alphaproteobacteria</taxon>
        <taxon>Rhodobacterales</taxon>
        <taxon>Paracoccaceae</taxon>
        <taxon>Fertoeibacter</taxon>
    </lineage>
</organism>
<dbReference type="InterPro" id="IPR010111">
    <property type="entry name" value="Kynureninase"/>
</dbReference>
<evidence type="ECO:0000256" key="1">
    <source>
        <dbReference type="ARBA" id="ARBA00022642"/>
    </source>
</evidence>
<sequence>MQGDGSAYFLYHSIGQYPGKAQDLAQAMAGFAASWAAPDDLQWGYALGKRQGFIDRWRDLIGAAEGTLTTTENVTAALYAVIGALPAGHLAGRTLLVAGDCFPSLHFLLAGLAPRFGFTLKTVPLRPGAHWVQDEDVIAAWGPDVALALLTWVSSISSHRSDISALVAHGRAQGSLIGVDVTQAVGLLPFDVNAPAVDFAVSTSLKWMCGTPGAGMLYVAPALIAASQPEFRGWFSQPNPFSWDLDKFAYAPDIRRYDNGTPSVMSAVMSLPAMDWHAAQDKPALLAHTQRLGERLMQAMEGLDVTFATPRAKDQRGGSVMVKLPPEKPAAPIIVSLRAQGIAADARDQLMRFSPGNMTTDDGVNRLIAALEQAIGSR</sequence>
<dbReference type="Proteomes" id="UP000484076">
    <property type="component" value="Unassembled WGS sequence"/>
</dbReference>
<dbReference type="GO" id="GO:0030429">
    <property type="term" value="F:kynureninase activity"/>
    <property type="evidence" value="ECO:0007669"/>
    <property type="project" value="InterPro"/>
</dbReference>
<protein>
    <submittedName>
        <fullName evidence="5">Aminotransferase class V-fold PLP-dependent enzyme</fullName>
    </submittedName>
</protein>
<feature type="domain" description="Aminotransferase class V" evidence="4">
    <location>
        <begin position="58"/>
        <end position="344"/>
    </location>
</feature>
<dbReference type="EMBL" id="WHUT02000007">
    <property type="protein sequence ID" value="NUB45289.1"/>
    <property type="molecule type" value="Genomic_DNA"/>
</dbReference>
<keyword evidence="6" id="KW-1185">Reference proteome</keyword>
<gene>
    <name evidence="5" type="ORF">GEU84_012895</name>
</gene>
<dbReference type="RefSeq" id="WP_152826701.1">
    <property type="nucleotide sequence ID" value="NZ_WHUT02000007.1"/>
</dbReference>
<evidence type="ECO:0000259" key="4">
    <source>
        <dbReference type="Pfam" id="PF00266"/>
    </source>
</evidence>
<proteinExistence type="predicted"/>
<dbReference type="InterPro" id="IPR015422">
    <property type="entry name" value="PyrdxlP-dep_Trfase_small"/>
</dbReference>
<dbReference type="AlphaFoldDB" id="A0A8X8KLG5"/>
<dbReference type="InterPro" id="IPR015424">
    <property type="entry name" value="PyrdxlP-dep_Trfase"/>
</dbReference>
<dbReference type="InterPro" id="IPR000192">
    <property type="entry name" value="Aminotrans_V_dom"/>
</dbReference>
<dbReference type="SUPFAM" id="SSF53383">
    <property type="entry name" value="PLP-dependent transferases"/>
    <property type="match status" value="1"/>
</dbReference>
<dbReference type="GO" id="GO:0008483">
    <property type="term" value="F:transaminase activity"/>
    <property type="evidence" value="ECO:0007669"/>
    <property type="project" value="UniProtKB-KW"/>
</dbReference>
<evidence type="ECO:0000256" key="3">
    <source>
        <dbReference type="ARBA" id="ARBA00022898"/>
    </source>
</evidence>
<dbReference type="Pfam" id="PF00266">
    <property type="entry name" value="Aminotran_5"/>
    <property type="match status" value="1"/>
</dbReference>
<keyword evidence="5" id="KW-0032">Aminotransferase</keyword>
<reference evidence="5" key="1">
    <citation type="submission" date="2020-05" db="EMBL/GenBank/DDBJ databases">
        <title>Fertoebacter nigrum gen. nov., sp. nov., a new member of the family Rhodobacteraceae.</title>
        <authorList>
            <person name="Szuroczki S."/>
            <person name="Abbaszade G."/>
            <person name="Buni D."/>
            <person name="Schumann P."/>
            <person name="Toth E."/>
        </authorList>
    </citation>
    <scope>NUCLEOTIDE SEQUENCE</scope>
    <source>
        <strain evidence="5">RG-N-1a</strain>
    </source>
</reference>
<keyword evidence="3" id="KW-0663">Pyridoxal phosphate</keyword>
<keyword evidence="1" id="KW-0662">Pyridine nucleotide biosynthesis</keyword>